<keyword evidence="1" id="KW-0812">Transmembrane</keyword>
<feature type="transmembrane region" description="Helical" evidence="1">
    <location>
        <begin position="117"/>
        <end position="137"/>
    </location>
</feature>
<dbReference type="InterPro" id="IPR038750">
    <property type="entry name" value="YczE/YyaS-like"/>
</dbReference>
<evidence type="ECO:0000256" key="1">
    <source>
        <dbReference type="SAM" id="Phobius"/>
    </source>
</evidence>
<accession>A0ABV1FTS3</accession>
<dbReference type="PANTHER" id="PTHR40078:SF1">
    <property type="entry name" value="INTEGRAL MEMBRANE PROTEIN"/>
    <property type="match status" value="1"/>
</dbReference>
<keyword evidence="1" id="KW-0472">Membrane</keyword>
<dbReference type="PANTHER" id="PTHR40078">
    <property type="entry name" value="INTEGRAL MEMBRANE PROTEIN-RELATED"/>
    <property type="match status" value="1"/>
</dbReference>
<feature type="transmembrane region" description="Helical" evidence="1">
    <location>
        <begin position="61"/>
        <end position="80"/>
    </location>
</feature>
<dbReference type="RefSeq" id="WP_215760840.1">
    <property type="nucleotide sequence ID" value="NZ_JAHKBE010000081.1"/>
</dbReference>
<feature type="transmembrane region" description="Helical" evidence="1">
    <location>
        <begin position="12"/>
        <end position="34"/>
    </location>
</feature>
<sequence length="243" mass="27330">MKDKINSFIWQHFLLLLSLYVMTLGVAVCVRSQLGSSVISTIPYVMASAGEVMDAVPDWTIGTYTILMNAVFVVAQILILRRNFEWVQLFQLVIGCFFGMLIDLNMYLTQWLLSDALWINALVQIAGCTILGIGIAMEVKCGSVTMPGEGITIAIHKVTGLEFPKAKIRVDTSLVILAVILCFLLLGSWQWQIVGVGTLFAMVYVGVVVRFVNRYLGWFDRILAYKPGFRRYVYGLARYIKHQ</sequence>
<dbReference type="EMBL" id="JBBNFP010000077">
    <property type="protein sequence ID" value="MEQ2487758.1"/>
    <property type="molecule type" value="Genomic_DNA"/>
</dbReference>
<name>A0ABV1FTS3_9BACT</name>
<gene>
    <name evidence="2" type="ORF">AAAT34_12000</name>
</gene>
<protein>
    <submittedName>
        <fullName evidence="2">DUF6198 family protein</fullName>
    </submittedName>
</protein>
<dbReference type="Proteomes" id="UP001487296">
    <property type="component" value="Unassembled WGS sequence"/>
</dbReference>
<evidence type="ECO:0000313" key="3">
    <source>
        <dbReference type="Proteomes" id="UP001487296"/>
    </source>
</evidence>
<organism evidence="2 3">
    <name type="scientific">Hallella faecis</name>
    <dbReference type="NCBI Taxonomy" id="2841596"/>
    <lineage>
        <taxon>Bacteria</taxon>
        <taxon>Pseudomonadati</taxon>
        <taxon>Bacteroidota</taxon>
        <taxon>Bacteroidia</taxon>
        <taxon>Bacteroidales</taxon>
        <taxon>Prevotellaceae</taxon>
        <taxon>Hallella</taxon>
    </lineage>
</organism>
<dbReference type="Pfam" id="PF19700">
    <property type="entry name" value="DUF6198"/>
    <property type="match status" value="1"/>
</dbReference>
<feature type="transmembrane region" description="Helical" evidence="1">
    <location>
        <begin position="193"/>
        <end position="212"/>
    </location>
</feature>
<keyword evidence="1" id="KW-1133">Transmembrane helix</keyword>
<reference evidence="2 3" key="1">
    <citation type="submission" date="2024-04" db="EMBL/GenBank/DDBJ databases">
        <title>Human intestinal bacterial collection.</title>
        <authorList>
            <person name="Pauvert C."/>
            <person name="Hitch T.C.A."/>
            <person name="Clavel T."/>
        </authorList>
    </citation>
    <scope>NUCLEOTIDE SEQUENCE [LARGE SCALE GENOMIC DNA]</scope>
    <source>
        <strain evidence="2 3">CLA-AA-H145</strain>
    </source>
</reference>
<evidence type="ECO:0000313" key="2">
    <source>
        <dbReference type="EMBL" id="MEQ2487758.1"/>
    </source>
</evidence>
<keyword evidence="3" id="KW-1185">Reference proteome</keyword>
<proteinExistence type="predicted"/>
<comment type="caution">
    <text evidence="2">The sequence shown here is derived from an EMBL/GenBank/DDBJ whole genome shotgun (WGS) entry which is preliminary data.</text>
</comment>
<feature type="transmembrane region" description="Helical" evidence="1">
    <location>
        <begin position="170"/>
        <end position="187"/>
    </location>
</feature>